<gene>
    <name evidence="3" type="ORF">CJ301_13075</name>
</gene>
<dbReference type="SUPFAM" id="SSF47413">
    <property type="entry name" value="lambda repressor-like DNA-binding domains"/>
    <property type="match status" value="1"/>
</dbReference>
<proteinExistence type="predicted"/>
<protein>
    <recommendedName>
        <fullName evidence="2">HTH lacI-type domain-containing protein</fullName>
    </recommendedName>
</protein>
<dbReference type="InterPro" id="IPR000843">
    <property type="entry name" value="HTH_LacI"/>
</dbReference>
<dbReference type="Proteomes" id="UP000221860">
    <property type="component" value="Unassembled WGS sequence"/>
</dbReference>
<dbReference type="Gene3D" id="1.10.260.40">
    <property type="entry name" value="lambda repressor-like DNA-binding domains"/>
    <property type="match status" value="1"/>
</dbReference>
<dbReference type="GO" id="GO:0006355">
    <property type="term" value="P:regulation of DNA-templated transcription"/>
    <property type="evidence" value="ECO:0007669"/>
    <property type="project" value="InterPro"/>
</dbReference>
<feature type="domain" description="HTH lacI-type" evidence="2">
    <location>
        <begin position="20"/>
        <end position="51"/>
    </location>
</feature>
<keyword evidence="4" id="KW-1185">Reference proteome</keyword>
<sequence>MDYMDGAEPRQAAPREKSLSIKHIARLSSVSTATVSRTLSHPERVLETTRQARDGGGRPARLSGELHSPQPAASTRQFDARHYAGSRQPVLLGDLRRVAGDAFGAGHRPARR</sequence>
<evidence type="ECO:0000313" key="3">
    <source>
        <dbReference type="EMBL" id="PHP27068.1"/>
    </source>
</evidence>
<name>A0A2G1MEA7_9RHOB</name>
<reference evidence="3 4" key="1">
    <citation type="submission" date="2017-08" db="EMBL/GenBank/DDBJ databases">
        <title>Draft Genome Sequence of Loktanella cinnabarina Strain XM1, Isolated from Coastal Surface Water.</title>
        <authorList>
            <person name="Ma R."/>
            <person name="Wang J."/>
            <person name="Wang Q."/>
            <person name="Ma Z."/>
            <person name="Li J."/>
            <person name="Chen L."/>
        </authorList>
    </citation>
    <scope>NUCLEOTIDE SEQUENCE [LARGE SCALE GENOMIC DNA]</scope>
    <source>
        <strain evidence="3 4">XM1</strain>
    </source>
</reference>
<organism evidence="3 4">
    <name type="scientific">Limimaricola cinnabarinus</name>
    <dbReference type="NCBI Taxonomy" id="1125964"/>
    <lineage>
        <taxon>Bacteria</taxon>
        <taxon>Pseudomonadati</taxon>
        <taxon>Pseudomonadota</taxon>
        <taxon>Alphaproteobacteria</taxon>
        <taxon>Rhodobacterales</taxon>
        <taxon>Paracoccaceae</taxon>
        <taxon>Limimaricola</taxon>
    </lineage>
</organism>
<evidence type="ECO:0000313" key="4">
    <source>
        <dbReference type="Proteomes" id="UP000221860"/>
    </source>
</evidence>
<evidence type="ECO:0000256" key="1">
    <source>
        <dbReference type="SAM" id="MobiDB-lite"/>
    </source>
</evidence>
<dbReference type="InterPro" id="IPR010982">
    <property type="entry name" value="Lambda_DNA-bd_dom_sf"/>
</dbReference>
<dbReference type="EMBL" id="NQWH01000021">
    <property type="protein sequence ID" value="PHP27068.1"/>
    <property type="molecule type" value="Genomic_DNA"/>
</dbReference>
<feature type="region of interest" description="Disordered" evidence="1">
    <location>
        <begin position="35"/>
        <end position="77"/>
    </location>
</feature>
<feature type="compositionally biased region" description="Basic and acidic residues" evidence="1">
    <location>
        <begin position="40"/>
        <end position="56"/>
    </location>
</feature>
<evidence type="ECO:0000259" key="2">
    <source>
        <dbReference type="Pfam" id="PF00356"/>
    </source>
</evidence>
<dbReference type="AlphaFoldDB" id="A0A2G1MEA7"/>
<accession>A0A2G1MEA7</accession>
<dbReference type="GO" id="GO:0003677">
    <property type="term" value="F:DNA binding"/>
    <property type="evidence" value="ECO:0007669"/>
    <property type="project" value="InterPro"/>
</dbReference>
<comment type="caution">
    <text evidence="3">The sequence shown here is derived from an EMBL/GenBank/DDBJ whole genome shotgun (WGS) entry which is preliminary data.</text>
</comment>
<dbReference type="Pfam" id="PF00356">
    <property type="entry name" value="LacI"/>
    <property type="match status" value="1"/>
</dbReference>